<dbReference type="Pfam" id="PF04738">
    <property type="entry name" value="Lant_dehydr_N"/>
    <property type="match status" value="1"/>
</dbReference>
<sequence>MILSPFDCVEGPYLVSRVNMYPYLPLRGAAVETDRELVRTLADEEEYRERIRERLLDTLHSSAPGIEDEEHRRTALAAKRDVYNRRPPRTSLAGHPVTRRIDALGAWVRSWERTRTAAGELDAAHGAALATERAVLAAWARDPLTDRSTAMSSPDLHRAVAARGATDGPPDKRMRKAEPSLVRYHSRSTVKVSPYSLYTGVYFDDMEQPSSVTRDGEPLRFTTDADLRRLLVRQAGRVLAADPEARLGMEWVLTGGARREGDRLLVRRRRWVPPAPGLRAEAFGEEEVRIPLSGAWGPLVAALERRAARPVRLSELRDGLAADLGHGSDAVMRVLDKLVGTGVLVPWAPAAEQSPDFVRRWYGLARRLPGATAARVAAAFEATRDVLDDFGEATGAERARSVLHLQRLWSAAVGPAASADRDDRGSGRASGDRESQEPGETQESGSRTARRPSDDTASSPLVEDCHVSRGAPVPREWTRAWSADLRGLMPLLFALDDQRVLAGALESVFVDRYGRGGRCTDLDEFAGHARAAFPMTQRLMAGETGEADEDLSRLLAARRRAVEHLNDLSGQDAEAVEVDPAVVEEVASLLPEREFTARRSFAVFGHPDHRGGLVLNHLYGGRARYFSRFLAALPDGVRDRVAAHVRRLGPPDADTVHMRSALGFNANLSPLLAPEELALRDEPVLADGPSTADLHLVHTPRGLRLVRGSREVDPVYTGFLVPHALPYDEMLVAMLADSPFFSFSDTVIDLHERWERSRADRRAPGGTPRISFGDVLLFRRRWALDADLLAARPGEDPESLHRRINVERTLRGMPDQVFVRPLQGSRMGPMERAMAPKPQHVDFLSRLHTATAAKRLAHLGPTLFAEELLPCPSEGGLSGPRGRHATEVFLELSTVPSPVPPMPVPPGEVRLVP</sequence>
<reference evidence="3 4" key="1">
    <citation type="submission" date="2020-07" db="EMBL/GenBank/DDBJ databases">
        <title>Sequencing the genomes of 1000 actinobacteria strains.</title>
        <authorList>
            <person name="Klenk H.-P."/>
        </authorList>
    </citation>
    <scope>NUCLEOTIDE SEQUENCE [LARGE SCALE GENOMIC DNA]</scope>
    <source>
        <strain evidence="3 4">DSM 45278</strain>
    </source>
</reference>
<gene>
    <name evidence="3" type="ORF">HNR06_001994</name>
</gene>
<protein>
    <recommendedName>
        <fullName evidence="2">Lantibiotic dehydratase N-terminal domain-containing protein</fullName>
    </recommendedName>
</protein>
<feature type="compositionally biased region" description="Basic and acidic residues" evidence="1">
    <location>
        <begin position="419"/>
        <end position="436"/>
    </location>
</feature>
<feature type="compositionally biased region" description="Polar residues" evidence="1">
    <location>
        <begin position="438"/>
        <end position="447"/>
    </location>
</feature>
<dbReference type="AlphaFoldDB" id="A0A7Y9XCV1"/>
<organism evidence="3 4">
    <name type="scientific">Nocardiopsis sinuspersici</name>
    <dbReference type="NCBI Taxonomy" id="501010"/>
    <lineage>
        <taxon>Bacteria</taxon>
        <taxon>Bacillati</taxon>
        <taxon>Actinomycetota</taxon>
        <taxon>Actinomycetes</taxon>
        <taxon>Streptosporangiales</taxon>
        <taxon>Nocardiopsidaceae</taxon>
        <taxon>Nocardiopsis</taxon>
    </lineage>
</organism>
<evidence type="ECO:0000259" key="2">
    <source>
        <dbReference type="Pfam" id="PF04738"/>
    </source>
</evidence>
<comment type="caution">
    <text evidence="3">The sequence shown here is derived from an EMBL/GenBank/DDBJ whole genome shotgun (WGS) entry which is preliminary data.</text>
</comment>
<dbReference type="Proteomes" id="UP000584931">
    <property type="component" value="Unassembled WGS sequence"/>
</dbReference>
<evidence type="ECO:0000313" key="3">
    <source>
        <dbReference type="EMBL" id="NYH52405.1"/>
    </source>
</evidence>
<proteinExistence type="predicted"/>
<dbReference type="InterPro" id="IPR006827">
    <property type="entry name" value="Lant_deHydtase_N"/>
</dbReference>
<feature type="domain" description="Lantibiotic dehydratase N-terminal" evidence="2">
    <location>
        <begin position="142"/>
        <end position="411"/>
    </location>
</feature>
<evidence type="ECO:0000313" key="4">
    <source>
        <dbReference type="Proteomes" id="UP000584931"/>
    </source>
</evidence>
<accession>A0A7Y9XCV1</accession>
<evidence type="ECO:0000256" key="1">
    <source>
        <dbReference type="SAM" id="MobiDB-lite"/>
    </source>
</evidence>
<name>A0A7Y9XCV1_9ACTN</name>
<dbReference type="EMBL" id="JACCHL010000001">
    <property type="protein sequence ID" value="NYH52405.1"/>
    <property type="molecule type" value="Genomic_DNA"/>
</dbReference>
<feature type="region of interest" description="Disordered" evidence="1">
    <location>
        <begin position="416"/>
        <end position="467"/>
    </location>
</feature>